<dbReference type="SUPFAM" id="SSF56954">
    <property type="entry name" value="Outer membrane efflux proteins (OEP)"/>
    <property type="match status" value="1"/>
</dbReference>
<accession>A0AAW9RN19</accession>
<name>A0AAW9RN19_9HYPH</name>
<dbReference type="InterPro" id="IPR003423">
    <property type="entry name" value="OMP_efflux"/>
</dbReference>
<evidence type="ECO:0000256" key="6">
    <source>
        <dbReference type="ARBA" id="ARBA00023136"/>
    </source>
</evidence>
<organism evidence="8 9">
    <name type="scientific">Microbaculum marinum</name>
    <dbReference type="NCBI Taxonomy" id="1764581"/>
    <lineage>
        <taxon>Bacteria</taxon>
        <taxon>Pseudomonadati</taxon>
        <taxon>Pseudomonadota</taxon>
        <taxon>Alphaproteobacteria</taxon>
        <taxon>Hyphomicrobiales</taxon>
        <taxon>Tepidamorphaceae</taxon>
        <taxon>Microbaculum</taxon>
    </lineage>
</organism>
<keyword evidence="7" id="KW-0998">Cell outer membrane</keyword>
<dbReference type="NCBIfam" id="TIGR01844">
    <property type="entry name" value="type_I_sec_TolC"/>
    <property type="match status" value="1"/>
</dbReference>
<evidence type="ECO:0000256" key="5">
    <source>
        <dbReference type="ARBA" id="ARBA00022692"/>
    </source>
</evidence>
<evidence type="ECO:0000313" key="8">
    <source>
        <dbReference type="EMBL" id="MEJ8573325.1"/>
    </source>
</evidence>
<keyword evidence="3" id="KW-0813">Transport</keyword>
<comment type="subcellular location">
    <subcellularLocation>
        <location evidence="1">Cell outer membrane</location>
    </subcellularLocation>
</comment>
<comment type="caution">
    <text evidence="8">The sequence shown here is derived from an EMBL/GenBank/DDBJ whole genome shotgun (WGS) entry which is preliminary data.</text>
</comment>
<dbReference type="GO" id="GO:0015288">
    <property type="term" value="F:porin activity"/>
    <property type="evidence" value="ECO:0007669"/>
    <property type="project" value="TreeGrafter"/>
</dbReference>
<evidence type="ECO:0000256" key="3">
    <source>
        <dbReference type="ARBA" id="ARBA00022448"/>
    </source>
</evidence>
<evidence type="ECO:0000256" key="2">
    <source>
        <dbReference type="ARBA" id="ARBA00007613"/>
    </source>
</evidence>
<comment type="similarity">
    <text evidence="2">Belongs to the outer membrane factor (OMF) (TC 1.B.17) family.</text>
</comment>
<keyword evidence="4" id="KW-1134">Transmembrane beta strand</keyword>
<keyword evidence="5" id="KW-0812">Transmembrane</keyword>
<dbReference type="RefSeq" id="WP_340331018.1">
    <property type="nucleotide sequence ID" value="NZ_JAZHOF010000007.1"/>
</dbReference>
<dbReference type="PANTHER" id="PTHR30026:SF22">
    <property type="entry name" value="OUTER MEMBRANE EFFLUX PROTEIN"/>
    <property type="match status" value="1"/>
</dbReference>
<dbReference type="Pfam" id="PF02321">
    <property type="entry name" value="OEP"/>
    <property type="match status" value="2"/>
</dbReference>
<evidence type="ECO:0000256" key="4">
    <source>
        <dbReference type="ARBA" id="ARBA00022452"/>
    </source>
</evidence>
<dbReference type="GO" id="GO:0009279">
    <property type="term" value="C:cell outer membrane"/>
    <property type="evidence" value="ECO:0007669"/>
    <property type="project" value="UniProtKB-SubCell"/>
</dbReference>
<dbReference type="GO" id="GO:0015562">
    <property type="term" value="F:efflux transmembrane transporter activity"/>
    <property type="evidence" value="ECO:0007669"/>
    <property type="project" value="InterPro"/>
</dbReference>
<reference evidence="8 9" key="1">
    <citation type="submission" date="2024-02" db="EMBL/GenBank/DDBJ databases">
        <title>Genome analysis and characterization of Microbaculum marinisediminis sp. nov., isolated from marine sediment.</title>
        <authorList>
            <person name="Du Z.-J."/>
            <person name="Ye Y.-Q."/>
            <person name="Zhang Z.-R."/>
            <person name="Yuan S.-M."/>
            <person name="Zhang X.-Y."/>
        </authorList>
    </citation>
    <scope>NUCLEOTIDE SEQUENCE [LARGE SCALE GENOMIC DNA]</scope>
    <source>
        <strain evidence="8 9">SDUM1044001</strain>
    </source>
</reference>
<gene>
    <name evidence="8" type="ORF">V3328_17675</name>
</gene>
<sequence>MTANESVRIGWVGAGWRAFALAAAVAAGLYPSIASAETLMSAMASAYTSNPDLNAQRASLRAVDEQVPQALAGWRPQIFATGVVQHTRNYSDPGGSSRYSTTGATLSIVQPLFRGFQTVNSTKSAEANVRSNREVLRNTEQNTLFSAVQAYMDVLTNQAIVELNRQNIEVLDEQLRATRDRFQVGEVTNTDVAQAEAALSGAYTLLNASESDLLSSKAVYRQVIGRDPVNLAPGTPTKSIPTSLDDSIRLAHSDHPAIIASIYAEEAAAYNVKVAEGTLLPTVELQGSVSHFINPNGVLDTQSSGQVGVQVTVPIYQGGFEYSQVRQAKETRTQALLLVDSARQQVRAAVVSAWGSLEAATASITSAQAQVKAAQIALNGVREEAKVGQRTTLDVLDAEQTLLDSKVSLVFAESDRVVASYALQSAVGRLTANYLRLAVQEYQPAQHYEQVRDKWFGLRTPSGQ</sequence>
<dbReference type="InterPro" id="IPR010130">
    <property type="entry name" value="T1SS_OMP_TolC"/>
</dbReference>
<evidence type="ECO:0000313" key="9">
    <source>
        <dbReference type="Proteomes" id="UP001378188"/>
    </source>
</evidence>
<proteinExistence type="inferred from homology"/>
<keyword evidence="9" id="KW-1185">Reference proteome</keyword>
<dbReference type="GO" id="GO:1990281">
    <property type="term" value="C:efflux pump complex"/>
    <property type="evidence" value="ECO:0007669"/>
    <property type="project" value="TreeGrafter"/>
</dbReference>
<dbReference type="Gene3D" id="1.20.1600.10">
    <property type="entry name" value="Outer membrane efflux proteins (OEP)"/>
    <property type="match status" value="1"/>
</dbReference>
<protein>
    <submittedName>
        <fullName evidence="8">TolC family outer membrane protein</fullName>
    </submittedName>
</protein>
<keyword evidence="6" id="KW-0472">Membrane</keyword>
<evidence type="ECO:0000256" key="1">
    <source>
        <dbReference type="ARBA" id="ARBA00004442"/>
    </source>
</evidence>
<dbReference type="InterPro" id="IPR051906">
    <property type="entry name" value="TolC-like"/>
</dbReference>
<dbReference type="AlphaFoldDB" id="A0AAW9RN19"/>
<dbReference type="Proteomes" id="UP001378188">
    <property type="component" value="Unassembled WGS sequence"/>
</dbReference>
<evidence type="ECO:0000256" key="7">
    <source>
        <dbReference type="ARBA" id="ARBA00023237"/>
    </source>
</evidence>
<dbReference type="PANTHER" id="PTHR30026">
    <property type="entry name" value="OUTER MEMBRANE PROTEIN TOLC"/>
    <property type="match status" value="1"/>
</dbReference>
<dbReference type="EMBL" id="JAZHOF010000007">
    <property type="protein sequence ID" value="MEJ8573325.1"/>
    <property type="molecule type" value="Genomic_DNA"/>
</dbReference>